<dbReference type="VEuPathDB" id="FungiDB:P170DRAFT_443868"/>
<comment type="caution">
    <text evidence="6">The sequence shown here is derived from an EMBL/GenBank/DDBJ whole genome shotgun (WGS) entry which is preliminary data.</text>
</comment>
<evidence type="ECO:0000256" key="5">
    <source>
        <dbReference type="SAM" id="Phobius"/>
    </source>
</evidence>
<organism evidence="6 7">
    <name type="scientific">Aspergillus steynii IBT 23096</name>
    <dbReference type="NCBI Taxonomy" id="1392250"/>
    <lineage>
        <taxon>Eukaryota</taxon>
        <taxon>Fungi</taxon>
        <taxon>Dikarya</taxon>
        <taxon>Ascomycota</taxon>
        <taxon>Pezizomycotina</taxon>
        <taxon>Eurotiomycetes</taxon>
        <taxon>Eurotiomycetidae</taxon>
        <taxon>Eurotiales</taxon>
        <taxon>Aspergillaceae</taxon>
        <taxon>Aspergillus</taxon>
        <taxon>Aspergillus subgen. Circumdati</taxon>
    </lineage>
</organism>
<proteinExistence type="predicted"/>
<dbReference type="AlphaFoldDB" id="A0A2I2GFR4"/>
<sequence>MPQLETHNVTYIWPYLPSFVAGVIFASLFAIGTIVHCWRMTGTNGKFCFWFILGYLYRRFAIRTIAHHHSGRIWPYIVQTLLILLAPALLAASIYASLKRVIVNLKARELFMLPPRCTTGFFVSGDVASFFIQAVVGSMLSSTTASASTKRTGKTVMIIELLVQVVFLSGSITATAVFHRRWSSSYSSRDLSESLRHWIKVLYCLYAVGLLILVRSVFRVVEYVEGAVGYLLTHEWPLYVLDAAPMVLVMVVFAIWYPVARRRRDFTSIHSTQSLQCISSAV</sequence>
<dbReference type="STRING" id="1392250.A0A2I2GFR4"/>
<accession>A0A2I2GFR4</accession>
<reference evidence="6 7" key="1">
    <citation type="submission" date="2016-12" db="EMBL/GenBank/DDBJ databases">
        <title>The genomes of Aspergillus section Nigri reveals drivers in fungal speciation.</title>
        <authorList>
            <consortium name="DOE Joint Genome Institute"/>
            <person name="Vesth T.C."/>
            <person name="Nybo J."/>
            <person name="Theobald S."/>
            <person name="Brandl J."/>
            <person name="Frisvad J.C."/>
            <person name="Nielsen K.F."/>
            <person name="Lyhne E.K."/>
            <person name="Kogle M.E."/>
            <person name="Kuo A."/>
            <person name="Riley R."/>
            <person name="Clum A."/>
            <person name="Nolan M."/>
            <person name="Lipzen A."/>
            <person name="Salamov A."/>
            <person name="Henrissat B."/>
            <person name="Wiebenga A."/>
            <person name="De Vries R.P."/>
            <person name="Grigoriev I.V."/>
            <person name="Mortensen U.H."/>
            <person name="Andersen M.R."/>
            <person name="Baker S.E."/>
        </authorList>
    </citation>
    <scope>NUCLEOTIDE SEQUENCE [LARGE SCALE GENOMIC DNA]</scope>
    <source>
        <strain evidence="6 7">IBT 23096</strain>
    </source>
</reference>
<comment type="subcellular location">
    <subcellularLocation>
        <location evidence="1">Membrane</location>
        <topology evidence="1">Multi-pass membrane protein</topology>
    </subcellularLocation>
</comment>
<feature type="transmembrane region" description="Helical" evidence="5">
    <location>
        <begin position="117"/>
        <end position="136"/>
    </location>
</feature>
<gene>
    <name evidence="6" type="ORF">P170DRAFT_443868</name>
</gene>
<feature type="transmembrane region" description="Helical" evidence="5">
    <location>
        <begin position="73"/>
        <end position="96"/>
    </location>
</feature>
<dbReference type="OrthoDB" id="3358017at2759"/>
<protein>
    <submittedName>
        <fullName evidence="6">RTA1-domain-containing protein</fullName>
    </submittedName>
</protein>
<keyword evidence="4 5" id="KW-0472">Membrane</keyword>
<feature type="transmembrane region" description="Helical" evidence="5">
    <location>
        <begin position="156"/>
        <end position="178"/>
    </location>
</feature>
<evidence type="ECO:0000256" key="2">
    <source>
        <dbReference type="ARBA" id="ARBA00022692"/>
    </source>
</evidence>
<evidence type="ECO:0000313" key="7">
    <source>
        <dbReference type="Proteomes" id="UP000234275"/>
    </source>
</evidence>
<evidence type="ECO:0000256" key="4">
    <source>
        <dbReference type="ARBA" id="ARBA00023136"/>
    </source>
</evidence>
<dbReference type="PANTHER" id="PTHR31465:SF1">
    <property type="entry name" value="PROTEIN RTA1-RELATED"/>
    <property type="match status" value="1"/>
</dbReference>
<feature type="transmembrane region" description="Helical" evidence="5">
    <location>
        <begin position="238"/>
        <end position="259"/>
    </location>
</feature>
<evidence type="ECO:0000256" key="3">
    <source>
        <dbReference type="ARBA" id="ARBA00022989"/>
    </source>
</evidence>
<dbReference type="RefSeq" id="XP_024707030.1">
    <property type="nucleotide sequence ID" value="XM_024850591.1"/>
</dbReference>
<dbReference type="GeneID" id="36558290"/>
<evidence type="ECO:0000256" key="1">
    <source>
        <dbReference type="ARBA" id="ARBA00004141"/>
    </source>
</evidence>
<feature type="transmembrane region" description="Helical" evidence="5">
    <location>
        <begin position="12"/>
        <end position="35"/>
    </location>
</feature>
<dbReference type="InterPro" id="IPR007568">
    <property type="entry name" value="RTA1"/>
</dbReference>
<keyword evidence="3 5" id="KW-1133">Transmembrane helix</keyword>
<dbReference type="Pfam" id="PF04479">
    <property type="entry name" value="RTA1"/>
    <property type="match status" value="1"/>
</dbReference>
<dbReference type="EMBL" id="MSFO01000002">
    <property type="protein sequence ID" value="PLB51728.1"/>
    <property type="molecule type" value="Genomic_DNA"/>
</dbReference>
<evidence type="ECO:0000313" key="6">
    <source>
        <dbReference type="EMBL" id="PLB51728.1"/>
    </source>
</evidence>
<dbReference type="Proteomes" id="UP000234275">
    <property type="component" value="Unassembled WGS sequence"/>
</dbReference>
<dbReference type="GO" id="GO:0016020">
    <property type="term" value="C:membrane"/>
    <property type="evidence" value="ECO:0007669"/>
    <property type="project" value="UniProtKB-SubCell"/>
</dbReference>
<keyword evidence="2 5" id="KW-0812">Transmembrane</keyword>
<name>A0A2I2GFR4_9EURO</name>
<feature type="transmembrane region" description="Helical" evidence="5">
    <location>
        <begin position="47"/>
        <end position="67"/>
    </location>
</feature>
<dbReference type="PANTHER" id="PTHR31465">
    <property type="entry name" value="PROTEIN RTA1-RELATED"/>
    <property type="match status" value="1"/>
</dbReference>
<keyword evidence="7" id="KW-1185">Reference proteome</keyword>
<feature type="transmembrane region" description="Helical" evidence="5">
    <location>
        <begin position="198"/>
        <end position="218"/>
    </location>
</feature>